<keyword evidence="10 14" id="KW-1133">Transmembrane helix</keyword>
<reference evidence="17 18" key="1">
    <citation type="submission" date="2016-10" db="EMBL/GenBank/DDBJ databases">
        <title>The whole genome sequencing and assembly of Bacillus simplex DSM 1321 strain.</title>
        <authorList>
            <person name="Park M.-K."/>
            <person name="Lee Y.-J."/>
            <person name="Yi H."/>
            <person name="Bahn Y.-S."/>
            <person name="Kim J.F."/>
            <person name="Lee D.-W."/>
        </authorList>
    </citation>
    <scope>NUCLEOTIDE SEQUENCE [LARGE SCALE GENOMIC DNA]</scope>
    <source>
        <strain evidence="17 18">DSM 1321</strain>
    </source>
</reference>
<accession>A0A223EF48</accession>
<dbReference type="GO" id="GO:0009252">
    <property type="term" value="P:peptidoglycan biosynthetic process"/>
    <property type="evidence" value="ECO:0007669"/>
    <property type="project" value="UniProtKB-UniPathway"/>
</dbReference>
<comment type="catalytic activity">
    <reaction evidence="13">
        <text>Preferential cleavage: (Ac)2-L-Lys-D-Ala-|-D-Ala. Also transpeptidation of peptidyl-alanyl moieties that are N-acyl substituents of D-alanine.</text>
        <dbReference type="EC" id="3.4.16.4"/>
    </reaction>
</comment>
<dbReference type="Proteomes" id="UP000214618">
    <property type="component" value="Chromosome"/>
</dbReference>
<dbReference type="SUPFAM" id="SSF56601">
    <property type="entry name" value="beta-lactamase/transpeptidase-like"/>
    <property type="match status" value="1"/>
</dbReference>
<evidence type="ECO:0000256" key="14">
    <source>
        <dbReference type="SAM" id="Phobius"/>
    </source>
</evidence>
<dbReference type="Gene3D" id="1.10.10.1230">
    <property type="entry name" value="Penicillin-binding protein, N-terminal non-catalytic domain, head sub-domain"/>
    <property type="match status" value="1"/>
</dbReference>
<sequence>MLMMAKEKKKKTPIPFRLNFLFFLIFILFSSLIIRLGIVQIVYGDDYLREVDRTENDVANTPVPRGKMYDRNLNPVVDNEPRNAITYTKYPNTKTADMVKTAEVLATLIEKDTKKVTLPDKKDFWILKHPKEADALITKAEKKKVIEKKLEQKDLYKLQMERVTDENIKEFSKDELEVIAIFREFNSGYALAPSIVKNKDVTTKEFARVSEHLDEMPGVDVTTDWERTYKYDETLRSVLGKVSSSEEGIPSENIDYYLARDYTRNDRVGKSYIEKQYEDVLRGQKTRIENVLSKGEVINTNTLTEGQSGKDLILTIDMELQQQVEKIIERELYRTKARGNTYLLDRAFVVLMDPNTGEVLTMAGRQYGRNSETGLTEMKDFALGNITTSYTMGSSVKGATVYTGFQTGAITPGSAFHDHPLFLAGANPKKSYSPLGYVTDVTALKKSSNVYMFMTAIKIGGGHYVPNQPLGINREAYAIMRNHFAQFGLGVRTGIDLPNESVGFKGIDTTTDGLLLDLSIGQYDTYTPMQLAQYASTIANGGKRLEPHMVREIRNPSDQHQELGSVFKTMSPKVLNDLGGKDVWIQRVQEGFRQVAQEPGGTAYKYFGGKSYRAAAKTGTAEAFYDGPRRNQYSEPVPTINLTLAGYAPHNNPEVAFSVVVPWVYQGKPSDDINKRIGRDVMDAYFKLKEKRAKGESDADKAVESTQ</sequence>
<feature type="domain" description="Penicillin-binding protein transpeptidase" evidence="15">
    <location>
        <begin position="348"/>
        <end position="682"/>
    </location>
</feature>
<comment type="pathway">
    <text evidence="3">Cell wall biogenesis; peptidoglycan biosynthesis.</text>
</comment>
<dbReference type="GO" id="GO:0009002">
    <property type="term" value="F:serine-type D-Ala-D-Ala carboxypeptidase activity"/>
    <property type="evidence" value="ECO:0007669"/>
    <property type="project" value="UniProtKB-EC"/>
</dbReference>
<evidence type="ECO:0000256" key="8">
    <source>
        <dbReference type="ARBA" id="ARBA00022960"/>
    </source>
</evidence>
<dbReference type="InterPro" id="IPR005311">
    <property type="entry name" value="PBP_dimer"/>
</dbReference>
<name>A0A223EF48_9BACI</name>
<dbReference type="Gene3D" id="3.40.710.10">
    <property type="entry name" value="DD-peptidase/beta-lactamase superfamily"/>
    <property type="match status" value="1"/>
</dbReference>
<evidence type="ECO:0000256" key="4">
    <source>
        <dbReference type="ARBA" id="ARBA00007171"/>
    </source>
</evidence>
<dbReference type="Pfam" id="PF00905">
    <property type="entry name" value="Transpeptidase"/>
    <property type="match status" value="1"/>
</dbReference>
<dbReference type="GO" id="GO:0071972">
    <property type="term" value="F:peptidoglycan L,D-transpeptidase activity"/>
    <property type="evidence" value="ECO:0007669"/>
    <property type="project" value="TreeGrafter"/>
</dbReference>
<evidence type="ECO:0000256" key="1">
    <source>
        <dbReference type="ARBA" id="ARBA00004167"/>
    </source>
</evidence>
<evidence type="ECO:0000259" key="16">
    <source>
        <dbReference type="Pfam" id="PF03717"/>
    </source>
</evidence>
<evidence type="ECO:0000313" key="17">
    <source>
        <dbReference type="EMBL" id="ASS93695.1"/>
    </source>
</evidence>
<dbReference type="SUPFAM" id="SSF56519">
    <property type="entry name" value="Penicillin binding protein dimerisation domain"/>
    <property type="match status" value="1"/>
</dbReference>
<organism evidence="17 18">
    <name type="scientific">Peribacillus simplex NBRC 15720 = DSM 1321</name>
    <dbReference type="NCBI Taxonomy" id="1349754"/>
    <lineage>
        <taxon>Bacteria</taxon>
        <taxon>Bacillati</taxon>
        <taxon>Bacillota</taxon>
        <taxon>Bacilli</taxon>
        <taxon>Bacillales</taxon>
        <taxon>Bacillaceae</taxon>
        <taxon>Peribacillus</taxon>
    </lineage>
</organism>
<dbReference type="EC" id="3.4.16.4" evidence="5"/>
<dbReference type="InterPro" id="IPR036138">
    <property type="entry name" value="PBP_dimer_sf"/>
</dbReference>
<dbReference type="GO" id="GO:0008360">
    <property type="term" value="P:regulation of cell shape"/>
    <property type="evidence" value="ECO:0007669"/>
    <property type="project" value="UniProtKB-KW"/>
</dbReference>
<evidence type="ECO:0000256" key="6">
    <source>
        <dbReference type="ARBA" id="ARBA00022475"/>
    </source>
</evidence>
<evidence type="ECO:0000256" key="3">
    <source>
        <dbReference type="ARBA" id="ARBA00004752"/>
    </source>
</evidence>
<gene>
    <name evidence="17" type="ORF">BS1321_06740</name>
</gene>
<dbReference type="InterPro" id="IPR001460">
    <property type="entry name" value="PCN-bd_Tpept"/>
</dbReference>
<dbReference type="GO" id="GO:0005886">
    <property type="term" value="C:plasma membrane"/>
    <property type="evidence" value="ECO:0007669"/>
    <property type="project" value="UniProtKB-SubCell"/>
</dbReference>
<comment type="similarity">
    <text evidence="4">Belongs to the transpeptidase family.</text>
</comment>
<dbReference type="GO" id="GO:0071555">
    <property type="term" value="P:cell wall organization"/>
    <property type="evidence" value="ECO:0007669"/>
    <property type="project" value="UniProtKB-KW"/>
</dbReference>
<dbReference type="GO" id="GO:0008658">
    <property type="term" value="F:penicillin binding"/>
    <property type="evidence" value="ECO:0007669"/>
    <property type="project" value="InterPro"/>
</dbReference>
<evidence type="ECO:0000256" key="7">
    <source>
        <dbReference type="ARBA" id="ARBA00022692"/>
    </source>
</evidence>
<evidence type="ECO:0000256" key="12">
    <source>
        <dbReference type="ARBA" id="ARBA00023316"/>
    </source>
</evidence>
<keyword evidence="12" id="KW-0961">Cell wall biogenesis/degradation</keyword>
<protein>
    <recommendedName>
        <fullName evidence="5">serine-type D-Ala-D-Ala carboxypeptidase</fullName>
        <ecNumber evidence="5">3.4.16.4</ecNumber>
    </recommendedName>
</protein>
<keyword evidence="7 14" id="KW-0812">Transmembrane</keyword>
<evidence type="ECO:0000259" key="15">
    <source>
        <dbReference type="Pfam" id="PF00905"/>
    </source>
</evidence>
<evidence type="ECO:0000256" key="9">
    <source>
        <dbReference type="ARBA" id="ARBA00022984"/>
    </source>
</evidence>
<proteinExistence type="inferred from homology"/>
<evidence type="ECO:0000256" key="11">
    <source>
        <dbReference type="ARBA" id="ARBA00023136"/>
    </source>
</evidence>
<feature type="domain" description="Penicillin-binding protein dimerisation" evidence="16">
    <location>
        <begin position="61"/>
        <end position="299"/>
    </location>
</feature>
<dbReference type="InterPro" id="IPR012338">
    <property type="entry name" value="Beta-lactam/transpept-like"/>
</dbReference>
<evidence type="ECO:0000256" key="13">
    <source>
        <dbReference type="ARBA" id="ARBA00034000"/>
    </source>
</evidence>
<keyword evidence="9" id="KW-0573">Peptidoglycan synthesis</keyword>
<evidence type="ECO:0000313" key="18">
    <source>
        <dbReference type="Proteomes" id="UP000214618"/>
    </source>
</evidence>
<keyword evidence="6" id="KW-1003">Cell membrane</keyword>
<dbReference type="Pfam" id="PF03717">
    <property type="entry name" value="PBP_dimer"/>
    <property type="match status" value="1"/>
</dbReference>
<dbReference type="PANTHER" id="PTHR30627:SF2">
    <property type="entry name" value="PEPTIDOGLYCAN D,D-TRANSPEPTIDASE MRDA"/>
    <property type="match status" value="1"/>
</dbReference>
<dbReference type="Gene3D" id="3.90.1310.10">
    <property type="entry name" value="Penicillin-binding protein 2a (Domain 2)"/>
    <property type="match status" value="1"/>
</dbReference>
<comment type="subcellular location">
    <subcellularLocation>
        <location evidence="2">Cell membrane</location>
    </subcellularLocation>
    <subcellularLocation>
        <location evidence="1">Membrane</location>
        <topology evidence="1">Single-pass membrane protein</topology>
    </subcellularLocation>
</comment>
<dbReference type="InterPro" id="IPR050515">
    <property type="entry name" value="Beta-lactam/transpept"/>
</dbReference>
<evidence type="ECO:0000256" key="5">
    <source>
        <dbReference type="ARBA" id="ARBA00012448"/>
    </source>
</evidence>
<dbReference type="EMBL" id="CP017704">
    <property type="protein sequence ID" value="ASS93695.1"/>
    <property type="molecule type" value="Genomic_DNA"/>
</dbReference>
<evidence type="ECO:0000256" key="10">
    <source>
        <dbReference type="ARBA" id="ARBA00022989"/>
    </source>
</evidence>
<keyword evidence="11 14" id="KW-0472">Membrane</keyword>
<keyword evidence="8" id="KW-0133">Cell shape</keyword>
<dbReference type="AlphaFoldDB" id="A0A223EF48"/>
<evidence type="ECO:0000256" key="2">
    <source>
        <dbReference type="ARBA" id="ARBA00004236"/>
    </source>
</evidence>
<feature type="transmembrane region" description="Helical" evidence="14">
    <location>
        <begin position="20"/>
        <end position="43"/>
    </location>
</feature>
<dbReference type="UniPathway" id="UPA00219"/>
<dbReference type="PANTHER" id="PTHR30627">
    <property type="entry name" value="PEPTIDOGLYCAN D,D-TRANSPEPTIDASE"/>
    <property type="match status" value="1"/>
</dbReference>